<evidence type="ECO:0000259" key="3">
    <source>
        <dbReference type="PROSITE" id="PS50076"/>
    </source>
</evidence>
<dbReference type="VEuPathDB" id="CryptoDB:Cvel_9360"/>
<feature type="region of interest" description="Disordered" evidence="2">
    <location>
        <begin position="257"/>
        <end position="283"/>
    </location>
</feature>
<dbReference type="PRINTS" id="PR00625">
    <property type="entry name" value="JDOMAIN"/>
</dbReference>
<dbReference type="InterPro" id="IPR051948">
    <property type="entry name" value="Hsp70_co-chaperone_J-domain"/>
</dbReference>
<dbReference type="EMBL" id="CDMZ01004306">
    <property type="protein sequence ID" value="CEM49346.1"/>
    <property type="molecule type" value="Genomic_DNA"/>
</dbReference>
<dbReference type="GO" id="GO:0036503">
    <property type="term" value="P:ERAD pathway"/>
    <property type="evidence" value="ECO:0007669"/>
    <property type="project" value="TreeGrafter"/>
</dbReference>
<dbReference type="Pfam" id="PF00226">
    <property type="entry name" value="DnaJ"/>
    <property type="match status" value="1"/>
</dbReference>
<dbReference type="GO" id="GO:0005783">
    <property type="term" value="C:endoplasmic reticulum"/>
    <property type="evidence" value="ECO:0007669"/>
    <property type="project" value="TreeGrafter"/>
</dbReference>
<keyword evidence="1" id="KW-0143">Chaperone</keyword>
<protein>
    <recommendedName>
        <fullName evidence="3">J domain-containing protein</fullName>
    </recommendedName>
</protein>
<dbReference type="InterPro" id="IPR036869">
    <property type="entry name" value="J_dom_sf"/>
</dbReference>
<gene>
    <name evidence="4" type="ORF">Cvel_9360</name>
</gene>
<reference evidence="4" key="1">
    <citation type="submission" date="2014-11" db="EMBL/GenBank/DDBJ databases">
        <authorList>
            <person name="Otto D Thomas"/>
            <person name="Naeem Raeece"/>
        </authorList>
    </citation>
    <scope>NUCLEOTIDE SEQUENCE</scope>
</reference>
<dbReference type="Gene3D" id="1.10.287.110">
    <property type="entry name" value="DnaJ domain"/>
    <property type="match status" value="1"/>
</dbReference>
<dbReference type="SMART" id="SM00271">
    <property type="entry name" value="DnaJ"/>
    <property type="match status" value="1"/>
</dbReference>
<organism evidence="4">
    <name type="scientific">Chromera velia CCMP2878</name>
    <dbReference type="NCBI Taxonomy" id="1169474"/>
    <lineage>
        <taxon>Eukaryota</taxon>
        <taxon>Sar</taxon>
        <taxon>Alveolata</taxon>
        <taxon>Colpodellida</taxon>
        <taxon>Chromeraceae</taxon>
        <taxon>Chromera</taxon>
    </lineage>
</organism>
<dbReference type="PROSITE" id="PS50076">
    <property type="entry name" value="DNAJ_2"/>
    <property type="match status" value="1"/>
</dbReference>
<dbReference type="CDD" id="cd06257">
    <property type="entry name" value="DnaJ"/>
    <property type="match status" value="1"/>
</dbReference>
<name>A0A0G4HXV7_9ALVE</name>
<evidence type="ECO:0000256" key="1">
    <source>
        <dbReference type="ARBA" id="ARBA00023186"/>
    </source>
</evidence>
<dbReference type="AlphaFoldDB" id="A0A0G4HXV7"/>
<dbReference type="SUPFAM" id="SSF46565">
    <property type="entry name" value="Chaperone J-domain"/>
    <property type="match status" value="1"/>
</dbReference>
<accession>A0A0G4HXV7</accession>
<dbReference type="PANTHER" id="PTHR44360">
    <property type="entry name" value="DNAJ HOMOLOG SUBFAMILY B MEMBER 9"/>
    <property type="match status" value="1"/>
</dbReference>
<sequence>MTRQLIAHSLVAGCGVRACMTFEQKFPRLAKVVALLLVLSLAYREYVSRPPNFFEILEVDYEAGPTELKTAYRAAAKKAHPDKNLDGDDAVDDFLEIKKAHDVLSHEEARSTYARFGDFGEERVAKLTPTDVVCHTLVFWGMAAVIGGLLTLPRPYREARQYLLVYILVCACGEMHLRFTEDPVLEFVPQFGSLLAFEKVETLRRLFPAVLGACALLSYIVYGCHMETLTYLLRNVQESNNLIIRKATEAQEKLAGGSAAGALGGPSGRPSSGKERGGGGGGRVMIRSAAQEIQMVASGQKQLGEEHSKEPVALFTELLLSLDSDQRKVLKERFISRIDQIHKNRLEAASRGAQGDSSSQPAGSGVGEGATASSSSVGGGGVAAAASNNAAAKAFVTEKEGEKEEEEEEADEEEETEEEDEE</sequence>
<evidence type="ECO:0000313" key="4">
    <source>
        <dbReference type="EMBL" id="CEM49346.1"/>
    </source>
</evidence>
<dbReference type="PhylomeDB" id="A0A0G4HXV7"/>
<evidence type="ECO:0000256" key="2">
    <source>
        <dbReference type="SAM" id="MobiDB-lite"/>
    </source>
</evidence>
<dbReference type="GO" id="GO:0051787">
    <property type="term" value="F:misfolded protein binding"/>
    <property type="evidence" value="ECO:0007669"/>
    <property type="project" value="TreeGrafter"/>
</dbReference>
<feature type="domain" description="J" evidence="3">
    <location>
        <begin position="52"/>
        <end position="117"/>
    </location>
</feature>
<feature type="region of interest" description="Disordered" evidence="2">
    <location>
        <begin position="348"/>
        <end position="422"/>
    </location>
</feature>
<dbReference type="InterPro" id="IPR001623">
    <property type="entry name" value="DnaJ_domain"/>
</dbReference>
<feature type="compositionally biased region" description="Low complexity" evidence="2">
    <location>
        <begin position="383"/>
        <end position="392"/>
    </location>
</feature>
<feature type="compositionally biased region" description="Acidic residues" evidence="2">
    <location>
        <begin position="403"/>
        <end position="422"/>
    </location>
</feature>
<dbReference type="GO" id="GO:0051087">
    <property type="term" value="F:protein-folding chaperone binding"/>
    <property type="evidence" value="ECO:0007669"/>
    <property type="project" value="TreeGrafter"/>
</dbReference>
<dbReference type="PANTHER" id="PTHR44360:SF1">
    <property type="entry name" value="DNAJ HOMOLOG SUBFAMILY B MEMBER 9"/>
    <property type="match status" value="1"/>
</dbReference>
<feature type="compositionally biased region" description="Gly residues" evidence="2">
    <location>
        <begin position="258"/>
        <end position="267"/>
    </location>
</feature>
<proteinExistence type="predicted"/>